<feature type="compositionally biased region" description="Pro residues" evidence="1">
    <location>
        <begin position="507"/>
        <end position="519"/>
    </location>
</feature>
<feature type="region of interest" description="Disordered" evidence="1">
    <location>
        <begin position="391"/>
        <end position="429"/>
    </location>
</feature>
<dbReference type="RefSeq" id="XP_022240646.1">
    <property type="nucleotide sequence ID" value="XM_022384938.1"/>
</dbReference>
<dbReference type="Proteomes" id="UP000694941">
    <property type="component" value="Unplaced"/>
</dbReference>
<feature type="region of interest" description="Disordered" evidence="1">
    <location>
        <begin position="457"/>
        <end position="529"/>
    </location>
</feature>
<reference evidence="3 4" key="1">
    <citation type="submission" date="2025-05" db="UniProtKB">
        <authorList>
            <consortium name="RefSeq"/>
        </authorList>
    </citation>
    <scope>IDENTIFICATION</scope>
    <source>
        <tissue evidence="3 4">Muscle</tissue>
    </source>
</reference>
<dbReference type="RefSeq" id="XP_022240647.1">
    <property type="nucleotide sequence ID" value="XM_022384939.1"/>
</dbReference>
<evidence type="ECO:0000256" key="1">
    <source>
        <dbReference type="SAM" id="MobiDB-lite"/>
    </source>
</evidence>
<dbReference type="RefSeq" id="XP_022240648.1">
    <property type="nucleotide sequence ID" value="XM_022384940.1"/>
</dbReference>
<evidence type="ECO:0000313" key="2">
    <source>
        <dbReference type="Proteomes" id="UP000694941"/>
    </source>
</evidence>
<keyword evidence="2" id="KW-1185">Reference proteome</keyword>
<organism evidence="2 4">
    <name type="scientific">Limulus polyphemus</name>
    <name type="common">Atlantic horseshoe crab</name>
    <dbReference type="NCBI Taxonomy" id="6850"/>
    <lineage>
        <taxon>Eukaryota</taxon>
        <taxon>Metazoa</taxon>
        <taxon>Ecdysozoa</taxon>
        <taxon>Arthropoda</taxon>
        <taxon>Chelicerata</taxon>
        <taxon>Merostomata</taxon>
        <taxon>Xiphosura</taxon>
        <taxon>Limulidae</taxon>
        <taxon>Limulus</taxon>
    </lineage>
</organism>
<protein>
    <submittedName>
        <fullName evidence="3 4">Uncharacterized protein LOC106458674 isoform X1</fullName>
    </submittedName>
</protein>
<evidence type="ECO:0000313" key="6">
    <source>
        <dbReference type="RefSeq" id="XP_022240648.1"/>
    </source>
</evidence>
<sequence>MLDDLSSVDKVELARVRQLVQESIQATEKEVQEQVAEKLRTKASTSFCSFGIKESSKERKQISGNKVMPGATRKDTKSLVTRNIQTSRFKPEKFVKEKPPMVRPVSNADHANRQHFIDIISATGGAQPPQLNPYHNQYTLFPQETIFNTVPEQETLGFSRRLVNLSPETGLPHQTTSHVLGEYFPCAIPLGPPIQKRSPGLVIDQTNSVIIPSSSEKRQLQEKNKVGVVNIFSGIPKLEENSKQLITQVLPNINIEGRKPITTPSNLRKENVKVVRFVEVDDKPSEIIPHELSGFPSSYVNLPKSGFLSQGQQSVQTSSHNLQSHELLKNYSTWRRDPELIARIISQLSTASSCEISVPTLSEHPISHKGEINRDTVEKILVELIKEELQNSSSSSEKLSPENEEENYSYTSIENHSLERANTSSSSVKEPLSCTLEKLKDTNPSVAIQTSIQESQARVLTPEASDQTVLSSGKSQSPSLTTKTFPPVSTPERSPPQTTSQMMPDHPSTPSPSPPPPPLNTELVAEKSESSSSCLGVNVQDAAVQYSQDNTVCDSTFATTTDSTDDPISEGELLIKKTERITGVENGEFYSTFQDFENIQDDQVSHDHPLSEGEVQPSSLNVQILQDPVSKVLRRLSDSNGENGFRKNWKKEVWRELSSGEIRGTEIAMSILKETGEVDISQGEFPLVNLGRNVGHSFRSILSEGEIAAATGDSQLPVEEMECF</sequence>
<feature type="compositionally biased region" description="Polar residues" evidence="1">
    <location>
        <begin position="457"/>
        <end position="484"/>
    </location>
</feature>
<gene>
    <name evidence="3 4 5 6" type="primary">LOC106458674</name>
</gene>
<proteinExistence type="predicted"/>
<feature type="compositionally biased region" description="Polar residues" evidence="1">
    <location>
        <begin position="408"/>
        <end position="428"/>
    </location>
</feature>
<accession>A0ABM1SAJ1</accession>
<evidence type="ECO:0000313" key="4">
    <source>
        <dbReference type="RefSeq" id="XP_022240646.1"/>
    </source>
</evidence>
<dbReference type="GeneID" id="106458674"/>
<feature type="compositionally biased region" description="Polar residues" evidence="1">
    <location>
        <begin position="491"/>
        <end position="502"/>
    </location>
</feature>
<dbReference type="RefSeq" id="XP_022240645.1">
    <property type="nucleotide sequence ID" value="XM_022384937.1"/>
</dbReference>
<name>A0ABM1SAJ1_LIMPO</name>
<evidence type="ECO:0000313" key="5">
    <source>
        <dbReference type="RefSeq" id="XP_022240647.1"/>
    </source>
</evidence>
<evidence type="ECO:0000313" key="3">
    <source>
        <dbReference type="RefSeq" id="XP_022240645.1"/>
    </source>
</evidence>